<name>A0A8J3NQZ6_9ACTN</name>
<evidence type="ECO:0000313" key="3">
    <source>
        <dbReference type="Proteomes" id="UP000619293"/>
    </source>
</evidence>
<dbReference type="SUPFAM" id="SSF52980">
    <property type="entry name" value="Restriction endonuclease-like"/>
    <property type="match status" value="1"/>
</dbReference>
<dbReference type="InterPro" id="IPR008538">
    <property type="entry name" value="Uma2"/>
</dbReference>
<gene>
    <name evidence="2" type="ORF">Cch02nite_31410</name>
</gene>
<organism evidence="2 3">
    <name type="scientific">Catellatospora chokoriensis</name>
    <dbReference type="NCBI Taxonomy" id="310353"/>
    <lineage>
        <taxon>Bacteria</taxon>
        <taxon>Bacillati</taxon>
        <taxon>Actinomycetota</taxon>
        <taxon>Actinomycetes</taxon>
        <taxon>Micromonosporales</taxon>
        <taxon>Micromonosporaceae</taxon>
        <taxon>Catellatospora</taxon>
    </lineage>
</organism>
<proteinExistence type="predicted"/>
<dbReference type="EMBL" id="BONG01000017">
    <property type="protein sequence ID" value="GIF89697.1"/>
    <property type="molecule type" value="Genomic_DNA"/>
</dbReference>
<dbReference type="PANTHER" id="PTHR35400">
    <property type="entry name" value="SLR1083 PROTEIN"/>
    <property type="match status" value="1"/>
</dbReference>
<accession>A0A8J3NQZ6</accession>
<dbReference type="Gene3D" id="3.90.1570.10">
    <property type="entry name" value="tt1808, chain A"/>
    <property type="match status" value="1"/>
</dbReference>
<dbReference type="PANTHER" id="PTHR35400:SF3">
    <property type="entry name" value="SLL1072 PROTEIN"/>
    <property type="match status" value="1"/>
</dbReference>
<keyword evidence="3" id="KW-1185">Reference proteome</keyword>
<dbReference type="CDD" id="cd06260">
    <property type="entry name" value="DUF820-like"/>
    <property type="match status" value="1"/>
</dbReference>
<dbReference type="InterPro" id="IPR012296">
    <property type="entry name" value="Nuclease_put_TT1808"/>
</dbReference>
<protein>
    <recommendedName>
        <fullName evidence="1">Putative restriction endonuclease domain-containing protein</fullName>
    </recommendedName>
</protein>
<evidence type="ECO:0000313" key="2">
    <source>
        <dbReference type="EMBL" id="GIF89697.1"/>
    </source>
</evidence>
<sequence>MSAAVAKLAQLRPGVRGYTVADLHTLPEVGPRHELIDGSIVLFPSATSAHNMIARWIAQLIEDANPGGDHVVATDQSVTIDDHNEPRPDIVVLPAAYVDDSPFPVDGVQLVVEVVSPTSALRDTEIKRVLYARAGVPFYWVVVPDPDADTIALAELVLEDGAYRYATHYTTEVFRTAQPWPVEVDLAALAARTARARRPSAAS</sequence>
<dbReference type="Proteomes" id="UP000619293">
    <property type="component" value="Unassembled WGS sequence"/>
</dbReference>
<reference evidence="2 3" key="1">
    <citation type="submission" date="2021-01" db="EMBL/GenBank/DDBJ databases">
        <title>Whole genome shotgun sequence of Catellatospora chokoriensis NBRC 107358.</title>
        <authorList>
            <person name="Komaki H."/>
            <person name="Tamura T."/>
        </authorList>
    </citation>
    <scope>NUCLEOTIDE SEQUENCE [LARGE SCALE GENOMIC DNA]</scope>
    <source>
        <strain evidence="2 3">NBRC 107358</strain>
    </source>
</reference>
<feature type="domain" description="Putative restriction endonuclease" evidence="1">
    <location>
        <begin position="21"/>
        <end position="167"/>
    </location>
</feature>
<evidence type="ECO:0000259" key="1">
    <source>
        <dbReference type="Pfam" id="PF05685"/>
    </source>
</evidence>
<dbReference type="Pfam" id="PF05685">
    <property type="entry name" value="Uma2"/>
    <property type="match status" value="1"/>
</dbReference>
<comment type="caution">
    <text evidence="2">The sequence shown here is derived from an EMBL/GenBank/DDBJ whole genome shotgun (WGS) entry which is preliminary data.</text>
</comment>
<dbReference type="InterPro" id="IPR011335">
    <property type="entry name" value="Restrct_endonuc-II-like"/>
</dbReference>
<dbReference type="AlphaFoldDB" id="A0A8J3NQZ6"/>